<dbReference type="AlphaFoldDB" id="B4SB02"/>
<dbReference type="PANTHER" id="PTHR10098">
    <property type="entry name" value="RAPSYN-RELATED"/>
    <property type="match status" value="1"/>
</dbReference>
<dbReference type="Gene3D" id="3.40.50.300">
    <property type="entry name" value="P-loop containing nucleotide triphosphate hydrolases"/>
    <property type="match status" value="1"/>
</dbReference>
<accession>B4SB02</accession>
<dbReference type="OrthoDB" id="940757at2"/>
<dbReference type="GO" id="GO:0043531">
    <property type="term" value="F:ADP binding"/>
    <property type="evidence" value="ECO:0007669"/>
    <property type="project" value="InterPro"/>
</dbReference>
<dbReference type="SUPFAM" id="SSF52540">
    <property type="entry name" value="P-loop containing nucleoside triphosphate hydrolases"/>
    <property type="match status" value="1"/>
</dbReference>
<dbReference type="InterPro" id="IPR019734">
    <property type="entry name" value="TPR_rpt"/>
</dbReference>
<keyword evidence="3" id="KW-1185">Reference proteome</keyword>
<dbReference type="InterPro" id="IPR002182">
    <property type="entry name" value="NB-ARC"/>
</dbReference>
<sequence>MTDIKNQFNGGTFNDPKFIYGGKTINKYLGTIPFIPQVFQGREEDLEAIHDKLFNGNNLLLLVNGEGGIGKTTLASKYYQTYHEEYAHLAWVFAEKSLHDAILTLAYPLQVTFSERMTEEERLQTLLCEMAELKKPCLLVIDNANSLDDLASHCHALNACSNFHLLLTTRITEFEHAEIHAIKPLDEKNAITLFARLYPNHNRKEDNLLQNILEAVGYNTLVIELLAKNLGNFNNKLRQRYTLSDLLSDLQKKGLFGLSQSGSVSIAYHGDGLGLRKEKPEAILAAMYDLSDLEETEKTILSVFAVLPAEPIGFTTLEELLPGFDNLDITLLNLAKKGWLEFNSTTNSFKCNPVVQEVTRIQNKDELFEDCEVLITTLAEKLEYEPGTGHLPNISYDNGTLYTRYAESAYHYTALLRKKEITSPLLERIGNFYKTTGNLDKALTFFDERSRLGKELYEAYPQNVSFKNGLAISYEKLGDTHSALGNLDKALTFFDDETRLFEELYEAYPQNVSFKNGLAISYEKLGDTHSALGNLDKALTFFDERSRLGKELYEAYPQNVSFKNGLAISYSKLGETHSALGNLDKALTFFDDETRLFEELYEAYPQNVSFKNGLAISYEKLGDTHSALGNLDKALTFFDERSRLGKELYEAYPQNVSFKNGLAISYSKLGETHSALGNLDKALTFFDERSRLGKELYEAYPQNVSFKNGLAISYEKLGDTHSALGNLDKALTFFDERSRLGKELYEAYPQNVSFKNGLAISYVKLGVFNRDERSDAAKARRYFEQAEALWAELVKSYPSYAEFQRNWSWIKDNLHNL</sequence>
<gene>
    <name evidence="2" type="ordered locus">Ppha_1712</name>
</gene>
<proteinExistence type="predicted"/>
<evidence type="ECO:0000313" key="3">
    <source>
        <dbReference type="Proteomes" id="UP000002724"/>
    </source>
</evidence>
<name>B4SB02_PELPB</name>
<dbReference type="SUPFAM" id="SSF48452">
    <property type="entry name" value="TPR-like"/>
    <property type="match status" value="2"/>
</dbReference>
<organism evidence="2 3">
    <name type="scientific">Pelodictyon phaeoclathratiforme (strain DSM 5477 / BU-1)</name>
    <dbReference type="NCBI Taxonomy" id="324925"/>
    <lineage>
        <taxon>Bacteria</taxon>
        <taxon>Pseudomonadati</taxon>
        <taxon>Chlorobiota</taxon>
        <taxon>Chlorobiia</taxon>
        <taxon>Chlorobiales</taxon>
        <taxon>Chlorobiaceae</taxon>
        <taxon>Chlorobium/Pelodictyon group</taxon>
        <taxon>Pelodictyon</taxon>
    </lineage>
</organism>
<feature type="domain" description="NB-ARC" evidence="1">
    <location>
        <begin position="43"/>
        <end position="195"/>
    </location>
</feature>
<reference evidence="2 3" key="1">
    <citation type="submission" date="2008-06" db="EMBL/GenBank/DDBJ databases">
        <title>Complete sequence of Pelodictyon phaeoclathratiforme BU-1.</title>
        <authorList>
            <consortium name="US DOE Joint Genome Institute"/>
            <person name="Lucas S."/>
            <person name="Copeland A."/>
            <person name="Lapidus A."/>
            <person name="Glavina del Rio T."/>
            <person name="Dalin E."/>
            <person name="Tice H."/>
            <person name="Bruce D."/>
            <person name="Goodwin L."/>
            <person name="Pitluck S."/>
            <person name="Schmutz J."/>
            <person name="Larimer F."/>
            <person name="Land M."/>
            <person name="Hauser L."/>
            <person name="Kyrpides N."/>
            <person name="Mikhailova N."/>
            <person name="Liu Z."/>
            <person name="Li T."/>
            <person name="Zhao F."/>
            <person name="Overmann J."/>
            <person name="Bryant D.A."/>
            <person name="Richardson P."/>
        </authorList>
    </citation>
    <scope>NUCLEOTIDE SEQUENCE [LARGE SCALE GENOMIC DNA]</scope>
    <source>
        <strain evidence="3">DSM 5477 / BU-1</strain>
    </source>
</reference>
<dbReference type="InterPro" id="IPR011990">
    <property type="entry name" value="TPR-like_helical_dom_sf"/>
</dbReference>
<dbReference type="STRING" id="324925.Ppha_1712"/>
<dbReference type="EMBL" id="CP001110">
    <property type="protein sequence ID" value="ACF43948.1"/>
    <property type="molecule type" value="Genomic_DNA"/>
</dbReference>
<dbReference type="KEGG" id="pph:Ppha_1712"/>
<evidence type="ECO:0000313" key="2">
    <source>
        <dbReference type="EMBL" id="ACF43948.1"/>
    </source>
</evidence>
<protein>
    <submittedName>
        <fullName evidence="2">TPR repeat-containing protein</fullName>
    </submittedName>
</protein>
<dbReference type="Gene3D" id="1.25.40.10">
    <property type="entry name" value="Tetratricopeptide repeat domain"/>
    <property type="match status" value="2"/>
</dbReference>
<dbReference type="PANTHER" id="PTHR10098:SF108">
    <property type="entry name" value="TETRATRICOPEPTIDE REPEAT PROTEIN 28"/>
    <property type="match status" value="1"/>
</dbReference>
<dbReference type="InterPro" id="IPR027417">
    <property type="entry name" value="P-loop_NTPase"/>
</dbReference>
<dbReference type="eggNOG" id="COG0457">
    <property type="taxonomic scope" value="Bacteria"/>
</dbReference>
<dbReference type="HOGENOM" id="CLU_302991_0_0_10"/>
<dbReference type="Proteomes" id="UP000002724">
    <property type="component" value="Chromosome"/>
</dbReference>
<dbReference type="RefSeq" id="WP_012508435.1">
    <property type="nucleotide sequence ID" value="NC_011060.1"/>
</dbReference>
<evidence type="ECO:0000259" key="1">
    <source>
        <dbReference type="Pfam" id="PF00931"/>
    </source>
</evidence>
<dbReference type="SMART" id="SM00028">
    <property type="entry name" value="TPR"/>
    <property type="match status" value="7"/>
</dbReference>
<dbReference type="Pfam" id="PF00931">
    <property type="entry name" value="NB-ARC"/>
    <property type="match status" value="1"/>
</dbReference>